<evidence type="ECO:0000313" key="6">
    <source>
        <dbReference type="EMBL" id="CAF4321387.1"/>
    </source>
</evidence>
<keyword evidence="2" id="KW-0677">Repeat</keyword>
<dbReference type="Proteomes" id="UP000663881">
    <property type="component" value="Unassembled WGS sequence"/>
</dbReference>
<dbReference type="InterPro" id="IPR013783">
    <property type="entry name" value="Ig-like_fold"/>
</dbReference>
<proteinExistence type="predicted"/>
<dbReference type="Gene3D" id="2.60.40.10">
    <property type="entry name" value="Immunoglobulins"/>
    <property type="match status" value="2"/>
</dbReference>
<name>A0A820J9J0_9BILA</name>
<comment type="caution">
    <text evidence="6">The sequence shown here is derived from an EMBL/GenBank/DDBJ whole genome shotgun (WGS) entry which is preliminary data.</text>
</comment>
<feature type="non-terminal residue" evidence="6">
    <location>
        <position position="1"/>
    </location>
</feature>
<sequence>KLLINNSIEYLSSGDIFLHYPIYISNISDTGLYECRAKNSLGSISLTKHININKQKPFIQPLTNLTVRTGQQFTLPCYASGQPNLYLQWIDKTHNQIINTSTISPILFTAINTNSNIYVCQAINSYGQTFLEIFTIVQIPAKILSITTNLTIKINEYLNIFCYAEGDNELELKLINPSAKKLNTIVTTYENKKNLSIIINNIQMSDSGLYECYVKNNYSEDRSIFKIIVQNIPDKIEQIVFENSERISWMKPFDGNSKIINYILRIQYKQ</sequence>
<gene>
    <name evidence="6" type="ORF">OKA104_LOCUS47267</name>
</gene>
<feature type="domain" description="Ig-like" evidence="5">
    <location>
        <begin position="57"/>
        <end position="225"/>
    </location>
</feature>
<evidence type="ECO:0000256" key="2">
    <source>
        <dbReference type="ARBA" id="ARBA00022737"/>
    </source>
</evidence>
<keyword evidence="3" id="KW-1015">Disulfide bond</keyword>
<dbReference type="SMART" id="SM00409">
    <property type="entry name" value="IG"/>
    <property type="match status" value="2"/>
</dbReference>
<keyword evidence="4" id="KW-0393">Immunoglobulin domain</keyword>
<dbReference type="SUPFAM" id="SSF48726">
    <property type="entry name" value="Immunoglobulin"/>
    <property type="match status" value="2"/>
</dbReference>
<dbReference type="GO" id="GO:0043005">
    <property type="term" value="C:neuron projection"/>
    <property type="evidence" value="ECO:0007669"/>
    <property type="project" value="TreeGrafter"/>
</dbReference>
<evidence type="ECO:0000259" key="5">
    <source>
        <dbReference type="PROSITE" id="PS50835"/>
    </source>
</evidence>
<dbReference type="InterPro" id="IPR003599">
    <property type="entry name" value="Ig_sub"/>
</dbReference>
<reference evidence="6" key="1">
    <citation type="submission" date="2021-02" db="EMBL/GenBank/DDBJ databases">
        <authorList>
            <person name="Nowell W R."/>
        </authorList>
    </citation>
    <scope>NUCLEOTIDE SEQUENCE</scope>
</reference>
<evidence type="ECO:0000256" key="1">
    <source>
        <dbReference type="ARBA" id="ARBA00022729"/>
    </source>
</evidence>
<organism evidence="6 7">
    <name type="scientific">Adineta steineri</name>
    <dbReference type="NCBI Taxonomy" id="433720"/>
    <lineage>
        <taxon>Eukaryota</taxon>
        <taxon>Metazoa</taxon>
        <taxon>Spiralia</taxon>
        <taxon>Gnathifera</taxon>
        <taxon>Rotifera</taxon>
        <taxon>Eurotatoria</taxon>
        <taxon>Bdelloidea</taxon>
        <taxon>Adinetida</taxon>
        <taxon>Adinetidae</taxon>
        <taxon>Adineta</taxon>
    </lineage>
</organism>
<dbReference type="CDD" id="cd00096">
    <property type="entry name" value="Ig"/>
    <property type="match status" value="1"/>
</dbReference>
<feature type="non-terminal residue" evidence="6">
    <location>
        <position position="270"/>
    </location>
</feature>
<dbReference type="SMART" id="SM00408">
    <property type="entry name" value="IGc2"/>
    <property type="match status" value="2"/>
</dbReference>
<dbReference type="PANTHER" id="PTHR12231:SF253">
    <property type="entry name" value="DPR-INTERACTING PROTEIN ETA, ISOFORM B-RELATED"/>
    <property type="match status" value="1"/>
</dbReference>
<evidence type="ECO:0000256" key="4">
    <source>
        <dbReference type="ARBA" id="ARBA00023319"/>
    </source>
</evidence>
<protein>
    <recommendedName>
        <fullName evidence="5">Ig-like domain-containing protein</fullName>
    </recommendedName>
</protein>
<evidence type="ECO:0000313" key="7">
    <source>
        <dbReference type="Proteomes" id="UP000663881"/>
    </source>
</evidence>
<dbReference type="Pfam" id="PF07679">
    <property type="entry name" value="I-set"/>
    <property type="match status" value="2"/>
</dbReference>
<keyword evidence="1" id="KW-0732">Signal</keyword>
<dbReference type="EMBL" id="CAJOAY010018500">
    <property type="protein sequence ID" value="CAF4321387.1"/>
    <property type="molecule type" value="Genomic_DNA"/>
</dbReference>
<dbReference type="AlphaFoldDB" id="A0A820J9J0"/>
<dbReference type="InterPro" id="IPR051170">
    <property type="entry name" value="Neural/epithelial_adhesion"/>
</dbReference>
<dbReference type="InterPro" id="IPR013098">
    <property type="entry name" value="Ig_I-set"/>
</dbReference>
<dbReference type="InterPro" id="IPR007110">
    <property type="entry name" value="Ig-like_dom"/>
</dbReference>
<dbReference type="InterPro" id="IPR003598">
    <property type="entry name" value="Ig_sub2"/>
</dbReference>
<accession>A0A820J9J0</accession>
<dbReference type="PROSITE" id="PS50835">
    <property type="entry name" value="IG_LIKE"/>
    <property type="match status" value="1"/>
</dbReference>
<evidence type="ECO:0000256" key="3">
    <source>
        <dbReference type="ARBA" id="ARBA00023157"/>
    </source>
</evidence>
<dbReference type="InterPro" id="IPR036179">
    <property type="entry name" value="Ig-like_dom_sf"/>
</dbReference>
<dbReference type="PANTHER" id="PTHR12231">
    <property type="entry name" value="CTX-RELATED TYPE I TRANSMEMBRANE PROTEIN"/>
    <property type="match status" value="1"/>
</dbReference>